<dbReference type="RefSeq" id="XP_067543945.1">
    <property type="nucleotide sequence ID" value="XM_067688757.1"/>
</dbReference>
<dbReference type="EMBL" id="LTDL01000041">
    <property type="protein sequence ID" value="OAG29266.1"/>
    <property type="molecule type" value="Genomic_DNA"/>
</dbReference>
<dbReference type="STRING" id="1805483.A0A177EC07"/>
<dbReference type="PRINTS" id="PR00368">
    <property type="entry name" value="FADPNR"/>
</dbReference>
<dbReference type="Gene3D" id="3.50.50.60">
    <property type="entry name" value="FAD/NAD(P)-binding domain"/>
    <property type="match status" value="2"/>
</dbReference>
<proteinExistence type="inferred from homology"/>
<evidence type="ECO:0000256" key="2">
    <source>
        <dbReference type="ARBA" id="ARBA00022630"/>
    </source>
</evidence>
<dbReference type="InterPro" id="IPR050097">
    <property type="entry name" value="Ferredoxin-NADP_redctase_2"/>
</dbReference>
<dbReference type="AlphaFoldDB" id="A0A177EC07"/>
<evidence type="ECO:0000313" key="8">
    <source>
        <dbReference type="EMBL" id="OAG29266.1"/>
    </source>
</evidence>
<dbReference type="PRINTS" id="PR00469">
    <property type="entry name" value="PNDRDTASEII"/>
</dbReference>
<dbReference type="PROSITE" id="PS00573">
    <property type="entry name" value="PYRIDINE_REDOX_2"/>
    <property type="match status" value="1"/>
</dbReference>
<dbReference type="VEuPathDB" id="MicrosporidiaDB:NEDG_01339"/>
<dbReference type="OrthoDB" id="371245at2759"/>
<evidence type="ECO:0000256" key="1">
    <source>
        <dbReference type="ARBA" id="ARBA00009333"/>
    </source>
</evidence>
<keyword evidence="2" id="KW-0285">Flavoprotein</keyword>
<evidence type="ECO:0000256" key="6">
    <source>
        <dbReference type="ARBA" id="ARBA00023284"/>
    </source>
</evidence>
<comment type="similarity">
    <text evidence="1">Belongs to the class-II pyridine nucleotide-disulfide oxidoreductase family.</text>
</comment>
<dbReference type="Pfam" id="PF07992">
    <property type="entry name" value="Pyr_redox_2"/>
    <property type="match status" value="1"/>
</dbReference>
<keyword evidence="3" id="KW-0274">FAD</keyword>
<dbReference type="InterPro" id="IPR023753">
    <property type="entry name" value="FAD/NAD-binding_dom"/>
</dbReference>
<dbReference type="PANTHER" id="PTHR48105">
    <property type="entry name" value="THIOREDOXIN REDUCTASE 1-RELATED-RELATED"/>
    <property type="match status" value="1"/>
</dbReference>
<dbReference type="InterPro" id="IPR036188">
    <property type="entry name" value="FAD/NAD-bd_sf"/>
</dbReference>
<dbReference type="GeneID" id="93647689"/>
<accession>A0A177EC07</accession>
<evidence type="ECO:0000256" key="4">
    <source>
        <dbReference type="ARBA" id="ARBA00023002"/>
    </source>
</evidence>
<dbReference type="GO" id="GO:0016668">
    <property type="term" value="F:oxidoreductase activity, acting on a sulfur group of donors, NAD(P) as acceptor"/>
    <property type="evidence" value="ECO:0007669"/>
    <property type="project" value="UniProtKB-ARBA"/>
</dbReference>
<dbReference type="InterPro" id="IPR008255">
    <property type="entry name" value="Pyr_nucl-diS_OxRdtase_2_AS"/>
</dbReference>
<keyword evidence="5" id="KW-1015">Disulfide bond</keyword>
<dbReference type="GO" id="GO:0097237">
    <property type="term" value="P:cellular response to toxic substance"/>
    <property type="evidence" value="ECO:0007669"/>
    <property type="project" value="UniProtKB-ARBA"/>
</dbReference>
<evidence type="ECO:0000313" key="9">
    <source>
        <dbReference type="Proteomes" id="UP000185944"/>
    </source>
</evidence>
<feature type="domain" description="FAD/NAD(P)-binding" evidence="7">
    <location>
        <begin position="8"/>
        <end position="302"/>
    </location>
</feature>
<dbReference type="SUPFAM" id="SSF51905">
    <property type="entry name" value="FAD/NAD(P)-binding domain"/>
    <property type="match status" value="1"/>
</dbReference>
<evidence type="ECO:0000259" key="7">
    <source>
        <dbReference type="Pfam" id="PF07992"/>
    </source>
</evidence>
<reference evidence="8 9" key="1">
    <citation type="submission" date="2016-02" db="EMBL/GenBank/DDBJ databases">
        <title>Discovery of a natural microsporidian pathogen with a broad tissue tropism in Caenorhabditis elegans.</title>
        <authorList>
            <person name="Luallen R.J."/>
            <person name="Reinke A.W."/>
            <person name="Tong L."/>
            <person name="Botts M.R."/>
            <person name="Felix M.-A."/>
            <person name="Troemel E.R."/>
        </authorList>
    </citation>
    <scope>NUCLEOTIDE SEQUENCE [LARGE SCALE GENOMIC DNA]</scope>
    <source>
        <strain evidence="8 9">JUm2807</strain>
    </source>
</reference>
<protein>
    <submittedName>
        <fullName evidence="8">Thioredoxin reductase (NADPH)</fullName>
    </submittedName>
</protein>
<name>A0A177EC07_9MICR</name>
<evidence type="ECO:0000256" key="5">
    <source>
        <dbReference type="ARBA" id="ARBA00023157"/>
    </source>
</evidence>
<keyword evidence="4" id="KW-0560">Oxidoreductase</keyword>
<organism evidence="8 9">
    <name type="scientific">Nematocida displodere</name>
    <dbReference type="NCBI Taxonomy" id="1805483"/>
    <lineage>
        <taxon>Eukaryota</taxon>
        <taxon>Fungi</taxon>
        <taxon>Fungi incertae sedis</taxon>
        <taxon>Microsporidia</taxon>
        <taxon>Nematocida</taxon>
    </lineage>
</organism>
<keyword evidence="6" id="KW-0676">Redox-active center</keyword>
<evidence type="ECO:0000256" key="3">
    <source>
        <dbReference type="ARBA" id="ARBA00022827"/>
    </source>
</evidence>
<comment type="caution">
    <text evidence="8">The sequence shown here is derived from an EMBL/GenBank/DDBJ whole genome shotgun (WGS) entry which is preliminary data.</text>
</comment>
<keyword evidence="9" id="KW-1185">Reference proteome</keyword>
<sequence length="318" mass="34923">MSIVNIEDVIIVGSGPAAYSAALYLKKHRPLVLAGDWYSSTQNPGGQLTTTLDVDNYPGFPKGVNGGVLADMFKDHAASEETRVLELWVASIKKEEEYFMLQTTQGTYRARSVVIATGSVARRLFVKGTREGEFWQKGISACATCDGWQFKGKVVMVVGGGDTAMEESLYLADTAKHVFLINRTDKFRARPDLLERVKSHPNITIETWRTLHEATGDEILKGAVLNNEQTNQKTCMEIDGLFFAIGHTPSTAFLKELEINLDNNGYIETKKETMETNIPGVFAAGDVQDFRYRQAITAAYTGMLAGVSASAYLGGNNK</sequence>
<gene>
    <name evidence="8" type="ORF">NEDG_01339</name>
</gene>
<dbReference type="Proteomes" id="UP000185944">
    <property type="component" value="Unassembled WGS sequence"/>
</dbReference>